<keyword evidence="5" id="KW-1185">Reference proteome</keyword>
<dbReference type="Gene3D" id="3.20.20.370">
    <property type="entry name" value="Glycoside hydrolase/deacetylase"/>
    <property type="match status" value="1"/>
</dbReference>
<proteinExistence type="predicted"/>
<gene>
    <name evidence="4" type="ORF">J2Z18_001791</name>
</gene>
<evidence type="ECO:0000313" key="4">
    <source>
        <dbReference type="EMBL" id="MBP1892689.1"/>
    </source>
</evidence>
<feature type="domain" description="NodB homology" evidence="3">
    <location>
        <begin position="89"/>
        <end position="272"/>
    </location>
</feature>
<name>A0ABS4F8V8_9BACL</name>
<dbReference type="PANTHER" id="PTHR10587">
    <property type="entry name" value="GLYCOSYL TRANSFERASE-RELATED"/>
    <property type="match status" value="1"/>
</dbReference>
<evidence type="ECO:0000313" key="5">
    <source>
        <dbReference type="Proteomes" id="UP000706926"/>
    </source>
</evidence>
<feature type="chain" id="PRO_5047094006" evidence="2">
    <location>
        <begin position="30"/>
        <end position="286"/>
    </location>
</feature>
<dbReference type="PROSITE" id="PS51677">
    <property type="entry name" value="NODB"/>
    <property type="match status" value="1"/>
</dbReference>
<dbReference type="SUPFAM" id="SSF88713">
    <property type="entry name" value="Glycoside hydrolase/deacetylase"/>
    <property type="match status" value="1"/>
</dbReference>
<dbReference type="Pfam" id="PF01522">
    <property type="entry name" value="Polysacc_deac_1"/>
    <property type="match status" value="1"/>
</dbReference>
<reference evidence="4 5" key="1">
    <citation type="submission" date="2021-03" db="EMBL/GenBank/DDBJ databases">
        <title>Genomic Encyclopedia of Type Strains, Phase IV (KMG-IV): sequencing the most valuable type-strain genomes for metagenomic binning, comparative biology and taxonomic classification.</title>
        <authorList>
            <person name="Goeker M."/>
        </authorList>
    </citation>
    <scope>NUCLEOTIDE SEQUENCE [LARGE SCALE GENOMIC DNA]</scope>
    <source>
        <strain evidence="4 5">DSM 15596</strain>
    </source>
</reference>
<dbReference type="InterPro" id="IPR011330">
    <property type="entry name" value="Glyco_hydro/deAcase_b/a-brl"/>
</dbReference>
<protein>
    <submittedName>
        <fullName evidence="4">Polysaccharide deacetylase family sporulation protein PdaB</fullName>
    </submittedName>
</protein>
<accession>A0ABS4F8V8</accession>
<dbReference type="RefSeq" id="WP_007130027.1">
    <property type="nucleotide sequence ID" value="NZ_CP139098.1"/>
</dbReference>
<dbReference type="GeneID" id="95403813"/>
<evidence type="ECO:0000256" key="1">
    <source>
        <dbReference type="SAM" id="MobiDB-lite"/>
    </source>
</evidence>
<feature type="compositionally biased region" description="Polar residues" evidence="1">
    <location>
        <begin position="36"/>
        <end position="50"/>
    </location>
</feature>
<feature type="region of interest" description="Disordered" evidence="1">
    <location>
        <begin position="36"/>
        <end position="66"/>
    </location>
</feature>
<dbReference type="InterPro" id="IPR050248">
    <property type="entry name" value="Polysacc_deacetylase_ArnD"/>
</dbReference>
<keyword evidence="2" id="KW-0732">Signal</keyword>
<dbReference type="InterPro" id="IPR002509">
    <property type="entry name" value="NODB_dom"/>
</dbReference>
<dbReference type="EMBL" id="JAGGKI010000004">
    <property type="protein sequence ID" value="MBP1892689.1"/>
    <property type="molecule type" value="Genomic_DNA"/>
</dbReference>
<evidence type="ECO:0000256" key="2">
    <source>
        <dbReference type="SAM" id="SignalP"/>
    </source>
</evidence>
<dbReference type="Proteomes" id="UP000706926">
    <property type="component" value="Unassembled WGS sequence"/>
</dbReference>
<comment type="caution">
    <text evidence="4">The sequence shown here is derived from an EMBL/GenBank/DDBJ whole genome shotgun (WGS) entry which is preliminary data.</text>
</comment>
<sequence length="286" mass="31597">MFNRIHAGFRILGMMICILLAMPALPGHAAALNGLTSQPDETSSVMSESRTSIEDHAKRAGGGSREPLSLSQLMKKYPDTFRTSGPRVKKIALTFDDVPDPRFTGKVLDVLKEHHVKATFFAVGERAKKHPGLVKRMHQEGHAIGNHSYNHAQLNKLSLHKFKDQIERTNQVIKSITGIEPRLIRPPYGEINEEQLQWARKNGFKVVNWNVDSLDWKGLGKDEVMSNILSTVGPGSIVLQHAGGGVGSDLTGTIEALPGIIKELRNKGYTFVTLPEMLGLPESFKH</sequence>
<organism evidence="4 5">
    <name type="scientific">Paenibacillus lactis</name>
    <dbReference type="NCBI Taxonomy" id="228574"/>
    <lineage>
        <taxon>Bacteria</taxon>
        <taxon>Bacillati</taxon>
        <taxon>Bacillota</taxon>
        <taxon>Bacilli</taxon>
        <taxon>Bacillales</taxon>
        <taxon>Paenibacillaceae</taxon>
        <taxon>Paenibacillus</taxon>
    </lineage>
</organism>
<feature type="signal peptide" evidence="2">
    <location>
        <begin position="1"/>
        <end position="29"/>
    </location>
</feature>
<dbReference type="CDD" id="cd10917">
    <property type="entry name" value="CE4_NodB_like_6s_7s"/>
    <property type="match status" value="1"/>
</dbReference>
<evidence type="ECO:0000259" key="3">
    <source>
        <dbReference type="PROSITE" id="PS51677"/>
    </source>
</evidence>